<gene>
    <name evidence="2" type="ORF">L596_001292</name>
</gene>
<reference evidence="2 3" key="1">
    <citation type="journal article" date="2015" name="Genome Biol.">
        <title>Comparative genomics of Steinernema reveals deeply conserved gene regulatory networks.</title>
        <authorList>
            <person name="Dillman A.R."/>
            <person name="Macchietto M."/>
            <person name="Porter C.F."/>
            <person name="Rogers A."/>
            <person name="Williams B."/>
            <person name="Antoshechkin I."/>
            <person name="Lee M.M."/>
            <person name="Goodwin Z."/>
            <person name="Lu X."/>
            <person name="Lewis E.E."/>
            <person name="Goodrich-Blair H."/>
            <person name="Stock S.P."/>
            <person name="Adams B.J."/>
            <person name="Sternberg P.W."/>
            <person name="Mortazavi A."/>
        </authorList>
    </citation>
    <scope>NUCLEOTIDE SEQUENCE [LARGE SCALE GENOMIC DNA]</scope>
    <source>
        <strain evidence="2 3">ALL</strain>
    </source>
</reference>
<feature type="region of interest" description="Disordered" evidence="1">
    <location>
        <begin position="1"/>
        <end position="21"/>
    </location>
</feature>
<evidence type="ECO:0000313" key="2">
    <source>
        <dbReference type="EMBL" id="TMS33567.1"/>
    </source>
</evidence>
<protein>
    <submittedName>
        <fullName evidence="2">Uncharacterized protein</fullName>
    </submittedName>
</protein>
<organism evidence="2 3">
    <name type="scientific">Steinernema carpocapsae</name>
    <name type="common">Entomopathogenic nematode</name>
    <dbReference type="NCBI Taxonomy" id="34508"/>
    <lineage>
        <taxon>Eukaryota</taxon>
        <taxon>Metazoa</taxon>
        <taxon>Ecdysozoa</taxon>
        <taxon>Nematoda</taxon>
        <taxon>Chromadorea</taxon>
        <taxon>Rhabditida</taxon>
        <taxon>Tylenchina</taxon>
        <taxon>Panagrolaimomorpha</taxon>
        <taxon>Strongyloidoidea</taxon>
        <taxon>Steinernematidae</taxon>
        <taxon>Steinernema</taxon>
    </lineage>
</organism>
<accession>A0A4U8UNC2</accession>
<keyword evidence="3" id="KW-1185">Reference proteome</keyword>
<feature type="region of interest" description="Disordered" evidence="1">
    <location>
        <begin position="94"/>
        <end position="144"/>
    </location>
</feature>
<sequence length="173" mass="18989">MTVYRSLNELGGQDASAHSADPVWSDFFNSSDPLKAPQRIPPIPYGATSSTLRIPSSHLSAFRRSRMERLLQLFGSPQAASAHSNPVWSDFFNSSDPLKPPQRIPPIPYGATSSTLRRSMPPTYPQTLPDAFPPIGPLRSQYSRPVTSITTITDSGYLLQPKPQRSLLLEGSP</sequence>
<dbReference type="EMBL" id="AZBU02000001">
    <property type="protein sequence ID" value="TMS33567.1"/>
    <property type="molecule type" value="Genomic_DNA"/>
</dbReference>
<dbReference type="AlphaFoldDB" id="A0A4U8UNC2"/>
<evidence type="ECO:0000256" key="1">
    <source>
        <dbReference type="SAM" id="MobiDB-lite"/>
    </source>
</evidence>
<reference evidence="2 3" key="2">
    <citation type="journal article" date="2019" name="G3 (Bethesda)">
        <title>Hybrid Assembly of the Genome of the Entomopathogenic Nematode Steinernema carpocapsae Identifies the X-Chromosome.</title>
        <authorList>
            <person name="Serra L."/>
            <person name="Macchietto M."/>
            <person name="Macias-Munoz A."/>
            <person name="McGill C.J."/>
            <person name="Rodriguez I.M."/>
            <person name="Rodriguez B."/>
            <person name="Murad R."/>
            <person name="Mortazavi A."/>
        </authorList>
    </citation>
    <scope>NUCLEOTIDE SEQUENCE [LARGE SCALE GENOMIC DNA]</scope>
    <source>
        <strain evidence="2 3">ALL</strain>
    </source>
</reference>
<proteinExistence type="predicted"/>
<name>A0A4U8UNC2_STECR</name>
<dbReference type="EMBL" id="CM016762">
    <property type="protein sequence ID" value="TMS33567.1"/>
    <property type="molecule type" value="Genomic_DNA"/>
</dbReference>
<evidence type="ECO:0000313" key="3">
    <source>
        <dbReference type="Proteomes" id="UP000298663"/>
    </source>
</evidence>
<feature type="compositionally biased region" description="Pro residues" evidence="1">
    <location>
        <begin position="98"/>
        <end position="108"/>
    </location>
</feature>
<dbReference type="Proteomes" id="UP000298663">
    <property type="component" value="Chromosome X"/>
</dbReference>
<comment type="caution">
    <text evidence="2">The sequence shown here is derived from an EMBL/GenBank/DDBJ whole genome shotgun (WGS) entry which is preliminary data.</text>
</comment>